<dbReference type="AlphaFoldDB" id="B7KYP3"/>
<reference evidence="2" key="1">
    <citation type="submission" date="2008-12" db="EMBL/GenBank/DDBJ databases">
        <title>Complete sequence of chromosome of Methylobacterium chloromethanicum CM4.</title>
        <authorList>
            <consortium name="US DOE Joint Genome Institute"/>
            <person name="Lucas S."/>
            <person name="Copeland A."/>
            <person name="Lapidus A."/>
            <person name="Glavina del Rio T."/>
            <person name="Dalin E."/>
            <person name="Tice H."/>
            <person name="Bruce D."/>
            <person name="Goodwin L."/>
            <person name="Pitluck S."/>
            <person name="Chertkov O."/>
            <person name="Brettin T."/>
            <person name="Detter J.C."/>
            <person name="Han C."/>
            <person name="Larimer F."/>
            <person name="Land M."/>
            <person name="Hauser L."/>
            <person name="Kyrpides N."/>
            <person name="Mikhailova N."/>
            <person name="Marx C."/>
            <person name="Richardson P."/>
        </authorList>
    </citation>
    <scope>NUCLEOTIDE SEQUENCE [LARGE SCALE GENOMIC DNA]</scope>
    <source>
        <strain evidence="2">CM4 / NCIMB 13688</strain>
    </source>
</reference>
<accession>B7KYP3</accession>
<sequence length="490" mass="52941">MLSESCSMSPIIGCVDRVDRDGTVVGWAFDPRMPGETLGLILLLDNVRAAECICERARPDAAAMLSITYEAVGFTCQLGGEFFDDTERAISFVHATSGEPVALPGASSVRLPSKSAGLVALDADGRSLTGFVEGHGSSRRLTLVEVVVDGAPARIVSLSSKNADETSVAFKIALPAAVVDSPLAHEISVRHIETGRHLTGSPLFSKVSRRVGSFDTLTGRTVQGWGADLSSRRVERLDLFCDDKFVKQVVCLDPRADVKKVYGIGAGGFTEHLPVDIVHAGIRKIDLRFADGTSVSGSPRYLTELDLELGGLEWLLFGEPAADNDDFADELRSIAQILTLPARNADPKFYRFRTTELAYELIARIIFAFSAERAAHAIVTLALLGVHSCRGAEDFQVVLPVLQRLPPFAPLGLGLIDLERQRRRPLNRLMLAGVLLAQSEDQKAIDIIFEHFLEAPEGQSDGIAKLSAEMLIRSGQGNVAAELLMAKLIQ</sequence>
<reference evidence="1 2" key="2">
    <citation type="journal article" date="2012" name="J. Bacteriol.">
        <title>Complete genome sequences of six strains of the genus Methylobacterium.</title>
        <authorList>
            <person name="Marx C.J."/>
            <person name="Bringel F."/>
            <person name="Chistoserdova L."/>
            <person name="Moulin L."/>
            <person name="Farhan Ul Haque M."/>
            <person name="Fleischman D.E."/>
            <person name="Gruffaz C."/>
            <person name="Jourand P."/>
            <person name="Knief C."/>
            <person name="Lee M.C."/>
            <person name="Muller E.E."/>
            <person name="Nadalig T."/>
            <person name="Peyraud R."/>
            <person name="Roselli S."/>
            <person name="Russ L."/>
            <person name="Goodwin L.A."/>
            <person name="Ivanova N."/>
            <person name="Kyrpides N."/>
            <person name="Lajus A."/>
            <person name="Land M.L."/>
            <person name="Medigue C."/>
            <person name="Mikhailova N."/>
            <person name="Nolan M."/>
            <person name="Woyke T."/>
            <person name="Stolyar S."/>
            <person name="Vorholt J.A."/>
            <person name="Vuilleumier S."/>
        </authorList>
    </citation>
    <scope>NUCLEOTIDE SEQUENCE [LARGE SCALE GENOMIC DNA]</scope>
    <source>
        <strain evidence="2">CM4 / NCIMB 13688</strain>
    </source>
</reference>
<proteinExistence type="predicted"/>
<evidence type="ECO:0000313" key="1">
    <source>
        <dbReference type="EMBL" id="ACK84794.1"/>
    </source>
</evidence>
<dbReference type="EMBL" id="CP001298">
    <property type="protein sequence ID" value="ACK84794.1"/>
    <property type="molecule type" value="Genomic_DNA"/>
</dbReference>
<dbReference type="KEGG" id="mch:Mchl_3989"/>
<name>B7KYP3_METC4</name>
<dbReference type="HOGENOM" id="CLU_556436_0_0_5"/>
<dbReference type="Proteomes" id="UP000002385">
    <property type="component" value="Chromosome"/>
</dbReference>
<evidence type="ECO:0000313" key="2">
    <source>
        <dbReference type="Proteomes" id="UP000002385"/>
    </source>
</evidence>
<gene>
    <name evidence="1" type="ordered locus">Mchl_3989</name>
</gene>
<organism evidence="1 2">
    <name type="scientific">Methylorubrum extorquens (strain CM4 / NCIMB 13688)</name>
    <name type="common">Methylobacterium extorquens</name>
    <dbReference type="NCBI Taxonomy" id="440085"/>
    <lineage>
        <taxon>Bacteria</taxon>
        <taxon>Pseudomonadati</taxon>
        <taxon>Pseudomonadota</taxon>
        <taxon>Alphaproteobacteria</taxon>
        <taxon>Hyphomicrobiales</taxon>
        <taxon>Methylobacteriaceae</taxon>
        <taxon>Methylorubrum</taxon>
    </lineage>
</organism>
<protein>
    <submittedName>
        <fullName evidence="1">Uncharacterized protein</fullName>
    </submittedName>
</protein>